<dbReference type="STRING" id="747676.F4R8N8"/>
<dbReference type="SUPFAM" id="SSF52047">
    <property type="entry name" value="RNI-like"/>
    <property type="match status" value="1"/>
</dbReference>
<dbReference type="VEuPathDB" id="FungiDB:MELLADRAFT_115385"/>
<dbReference type="AlphaFoldDB" id="F4R8N8"/>
<dbReference type="RefSeq" id="XP_007405656.1">
    <property type="nucleotide sequence ID" value="XM_007405594.1"/>
</dbReference>
<feature type="region of interest" description="Disordered" evidence="1">
    <location>
        <begin position="345"/>
        <end position="364"/>
    </location>
</feature>
<dbReference type="Gene3D" id="3.80.10.10">
    <property type="entry name" value="Ribonuclease Inhibitor"/>
    <property type="match status" value="1"/>
</dbReference>
<protein>
    <submittedName>
        <fullName evidence="2">Uncharacterized protein</fullName>
    </submittedName>
</protein>
<gene>
    <name evidence="2" type="ORF">MELLADRAFT_115385</name>
</gene>
<dbReference type="Proteomes" id="UP000001072">
    <property type="component" value="Unassembled WGS sequence"/>
</dbReference>
<dbReference type="InParanoid" id="F4R8N8"/>
<name>F4R8N8_MELLP</name>
<dbReference type="eggNOG" id="ENOG502RZR3">
    <property type="taxonomic scope" value="Eukaryota"/>
</dbReference>
<dbReference type="InterPro" id="IPR032675">
    <property type="entry name" value="LRR_dom_sf"/>
</dbReference>
<dbReference type="OrthoDB" id="9994419at2759"/>
<sequence>MINQLPPDLIRLICNQILLLALPSQPILLLDPYIKFTIIHHQAHPNHQLTLLEPSPIIQAQSLLKSLSLVNKAWNLEARRVLWSLGIRFGLPNSFETVVKLVDPIGTFFDGGVEPSWISSPSASRHPSPHRTRQDNSIQHLTTRPDLNLNFPLTPDQHHQPQAQPPIRSGRRSISLKREAGAYVLEARILTYEDDCFPPSPLSEINPNQLPSNLINNNGREGRSLSKRQHHTHLERSISPLRGRILIQSLSQAFHRASIDLSPSYLSSKSFSLSSPIENENDDEEFIFDHQLDDLFNPAPYISSISFSKFRSHGMRRSIGEGHQIRFVTPERLLRLIKSTRSRYTSLSDSDSETHSDESSSSSTMIRKGHLNAVGFSEYMDSAISKPVLDEILLRGGVEVEYEITDDEDLVTLLSEGVNGRGRDRVQKELHPISRHATPHHTLPAPVQESSQGYAHIPSLTTTASISNQTLHNRPTRIERRMESNLINETPIQAIDFCGCISSKFRSALTDFIQDHALCNPYDQQTGLPQIHPHPSITSLRSTTFPWLTRLGLSHVSILADHDLADLLSGFPYLVDLDLSYTRTGPIVLHTLQLIKKPRDQSHITGSDSVVSKKLPSFRSLNLAKCTGLTEKSLMGFLCGYSEDEEIWEDPQASIGGLEELSLYGDQTLPTPISTDSLDRFFSTCPCFHSGRLITLDLSSIKLNELELEKIPKQPNLLQFGLSNCSNLSLLSLQSLLKEKMRMLEVLNLSLSCGHARGRLNRSNPSILSPGLLHQDLINPLSQVDSNGQRISNLRVIELDQFTLEALAAGAQGWRVVIGKGQRGWYVDTLVSVNVYGNDPSMEPYRMKECTLPFTRVLKRHEESELSNHLDHHKKTLNLAESLNRLTNSDKVIRHDEAGWMSRKLEILEGSGFLGRQDGLYGFHAFHN</sequence>
<evidence type="ECO:0000313" key="3">
    <source>
        <dbReference type="Proteomes" id="UP000001072"/>
    </source>
</evidence>
<feature type="region of interest" description="Disordered" evidence="1">
    <location>
        <begin position="119"/>
        <end position="171"/>
    </location>
</feature>
<evidence type="ECO:0000256" key="1">
    <source>
        <dbReference type="SAM" id="MobiDB-lite"/>
    </source>
</evidence>
<proteinExistence type="predicted"/>
<accession>F4R8N8</accession>
<dbReference type="KEGG" id="mlr:MELLADRAFT_115385"/>
<evidence type="ECO:0000313" key="2">
    <source>
        <dbReference type="EMBL" id="EGG11054.1"/>
    </source>
</evidence>
<reference evidence="3" key="1">
    <citation type="journal article" date="2011" name="Proc. Natl. Acad. Sci. U.S.A.">
        <title>Obligate biotrophy features unraveled by the genomic analysis of rust fungi.</title>
        <authorList>
            <person name="Duplessis S."/>
            <person name="Cuomo C.A."/>
            <person name="Lin Y.-C."/>
            <person name="Aerts A."/>
            <person name="Tisserant E."/>
            <person name="Veneault-Fourrey C."/>
            <person name="Joly D.L."/>
            <person name="Hacquard S."/>
            <person name="Amselem J."/>
            <person name="Cantarel B.L."/>
            <person name="Chiu R."/>
            <person name="Coutinho P.M."/>
            <person name="Feau N."/>
            <person name="Field M."/>
            <person name="Frey P."/>
            <person name="Gelhaye E."/>
            <person name="Goldberg J."/>
            <person name="Grabherr M.G."/>
            <person name="Kodira C.D."/>
            <person name="Kohler A."/>
            <person name="Kuees U."/>
            <person name="Lindquist E.A."/>
            <person name="Lucas S.M."/>
            <person name="Mago R."/>
            <person name="Mauceli E."/>
            <person name="Morin E."/>
            <person name="Murat C."/>
            <person name="Pangilinan J.L."/>
            <person name="Park R."/>
            <person name="Pearson M."/>
            <person name="Quesneville H."/>
            <person name="Rouhier N."/>
            <person name="Sakthikumar S."/>
            <person name="Salamov A.A."/>
            <person name="Schmutz J."/>
            <person name="Selles B."/>
            <person name="Shapiro H."/>
            <person name="Tanguay P."/>
            <person name="Tuskan G.A."/>
            <person name="Henrissat B."/>
            <person name="Van de Peer Y."/>
            <person name="Rouze P."/>
            <person name="Ellis J.G."/>
            <person name="Dodds P.N."/>
            <person name="Schein J.E."/>
            <person name="Zhong S."/>
            <person name="Hamelin R.C."/>
            <person name="Grigoriev I.V."/>
            <person name="Szabo L.J."/>
            <person name="Martin F."/>
        </authorList>
    </citation>
    <scope>NUCLEOTIDE SEQUENCE [LARGE SCALE GENOMIC DNA]</scope>
    <source>
        <strain evidence="3">98AG31 / pathotype 3-4-7</strain>
    </source>
</reference>
<dbReference type="HOGENOM" id="CLU_013668_0_0_1"/>
<organism evidence="3">
    <name type="scientific">Melampsora larici-populina (strain 98AG31 / pathotype 3-4-7)</name>
    <name type="common">Poplar leaf rust fungus</name>
    <dbReference type="NCBI Taxonomy" id="747676"/>
    <lineage>
        <taxon>Eukaryota</taxon>
        <taxon>Fungi</taxon>
        <taxon>Dikarya</taxon>
        <taxon>Basidiomycota</taxon>
        <taxon>Pucciniomycotina</taxon>
        <taxon>Pucciniomycetes</taxon>
        <taxon>Pucciniales</taxon>
        <taxon>Melampsoraceae</taxon>
        <taxon>Melampsora</taxon>
    </lineage>
</organism>
<dbReference type="GeneID" id="18925587"/>
<keyword evidence="3" id="KW-1185">Reference proteome</keyword>
<dbReference type="EMBL" id="GL883093">
    <property type="protein sequence ID" value="EGG11054.1"/>
    <property type="molecule type" value="Genomic_DNA"/>
</dbReference>